<dbReference type="OrthoDB" id="3512640at2759"/>
<reference evidence="5 6" key="1">
    <citation type="journal article" date="2016" name="Mol. Biol. Evol.">
        <title>Comparative Genomics of Early-Diverging Mushroom-Forming Fungi Provides Insights into the Origins of Lignocellulose Decay Capabilities.</title>
        <authorList>
            <person name="Nagy L.G."/>
            <person name="Riley R."/>
            <person name="Tritt A."/>
            <person name="Adam C."/>
            <person name="Daum C."/>
            <person name="Floudas D."/>
            <person name="Sun H."/>
            <person name="Yadav J.S."/>
            <person name="Pangilinan J."/>
            <person name="Larsson K.H."/>
            <person name="Matsuura K."/>
            <person name="Barry K."/>
            <person name="Labutti K."/>
            <person name="Kuo R."/>
            <person name="Ohm R.A."/>
            <person name="Bhattacharya S.S."/>
            <person name="Shirouzu T."/>
            <person name="Yoshinaga Y."/>
            <person name="Martin F.M."/>
            <person name="Grigoriev I.V."/>
            <person name="Hibbett D.S."/>
        </authorList>
    </citation>
    <scope>NUCLEOTIDE SEQUENCE [LARGE SCALE GENOMIC DNA]</scope>
    <source>
        <strain evidence="5 6">HHB12029</strain>
    </source>
</reference>
<dbReference type="Pfam" id="PF01053">
    <property type="entry name" value="Cys_Met_Meta_PP"/>
    <property type="match status" value="1"/>
</dbReference>
<dbReference type="InterPro" id="IPR000277">
    <property type="entry name" value="Cys/Met-Metab_PyrdxlP-dep_enz"/>
</dbReference>
<dbReference type="InterPro" id="IPR015422">
    <property type="entry name" value="PyrdxlP-dep_Trfase_small"/>
</dbReference>
<evidence type="ECO:0000313" key="5">
    <source>
        <dbReference type="EMBL" id="KZW04137.1"/>
    </source>
</evidence>
<dbReference type="PROSITE" id="PS00868">
    <property type="entry name" value="CYS_MET_METAB_PP"/>
    <property type="match status" value="1"/>
</dbReference>
<sequence>MLKYPVALDLFAAVTMSSGLGTVLLHSDDDPTRAEVAPSISVTTTFRHSKDVDLKDFDPIKPHHHVYSRYTQDVTTRVERVLGQLHGEGKHALTFSSGLSAVFTAMVHTAPKRVCVSGGYFGSHASIAVYGKAAQRTVPLVPLDAKFEPGDVCWLETPVNPTGEARDIQHYADKIHAVGGKLCVDATFAPPPLSDPFKFGADIVLHSGTKYFGGHSDLLCGVLVVKSPAEWKELWDIRVYLGNTMGSFESWLLLRSLRTLHVRVPQQSKTATALAQWLYKHSQTPRGETWDGVPGGVVHSVQHASLQTEKFVKEQLPNGFPPTFSVMLHDIAAADEVAFHLHIFTPATSLGGVESLIEQRFKADGITDRRLLRISVGLEELEDLKGDLRQALRKVADKKAVTKL</sequence>
<name>A0A165QVQ6_EXIGL</name>
<dbReference type="GO" id="GO:0030170">
    <property type="term" value="F:pyridoxal phosphate binding"/>
    <property type="evidence" value="ECO:0007669"/>
    <property type="project" value="InterPro"/>
</dbReference>
<evidence type="ECO:0000256" key="4">
    <source>
        <dbReference type="RuleBase" id="RU362118"/>
    </source>
</evidence>
<dbReference type="Gene3D" id="3.90.1150.10">
    <property type="entry name" value="Aspartate Aminotransferase, domain 1"/>
    <property type="match status" value="1"/>
</dbReference>
<dbReference type="Proteomes" id="UP000077266">
    <property type="component" value="Unassembled WGS sequence"/>
</dbReference>
<comment type="cofactor">
    <cofactor evidence="1 4">
        <name>pyridoxal 5'-phosphate</name>
        <dbReference type="ChEBI" id="CHEBI:597326"/>
    </cofactor>
</comment>
<dbReference type="InterPro" id="IPR054542">
    <property type="entry name" value="Cys_met_metab_PP"/>
</dbReference>
<evidence type="ECO:0000256" key="2">
    <source>
        <dbReference type="ARBA" id="ARBA00022898"/>
    </source>
</evidence>
<dbReference type="PANTHER" id="PTHR11808:SF35">
    <property type="entry name" value="CYSTATHIONINE GAMMA-SYNTHASE (AFU_ORTHOLOGUE AFUA_7G01590)"/>
    <property type="match status" value="1"/>
</dbReference>
<dbReference type="FunCoup" id="A0A165QVQ6">
    <property type="interactions" value="387"/>
</dbReference>
<dbReference type="InterPro" id="IPR015424">
    <property type="entry name" value="PyrdxlP-dep_Trfase"/>
</dbReference>
<organism evidence="5 6">
    <name type="scientific">Exidia glandulosa HHB12029</name>
    <dbReference type="NCBI Taxonomy" id="1314781"/>
    <lineage>
        <taxon>Eukaryota</taxon>
        <taxon>Fungi</taxon>
        <taxon>Dikarya</taxon>
        <taxon>Basidiomycota</taxon>
        <taxon>Agaricomycotina</taxon>
        <taxon>Agaricomycetes</taxon>
        <taxon>Auriculariales</taxon>
        <taxon>Exidiaceae</taxon>
        <taxon>Exidia</taxon>
    </lineage>
</organism>
<dbReference type="GO" id="GO:0005737">
    <property type="term" value="C:cytoplasm"/>
    <property type="evidence" value="ECO:0007669"/>
    <property type="project" value="TreeGrafter"/>
</dbReference>
<keyword evidence="2 3" id="KW-0663">Pyridoxal phosphate</keyword>
<keyword evidence="6" id="KW-1185">Reference proteome</keyword>
<dbReference type="STRING" id="1314781.A0A165QVQ6"/>
<dbReference type="EMBL" id="KV425882">
    <property type="protein sequence ID" value="KZW04137.1"/>
    <property type="molecule type" value="Genomic_DNA"/>
</dbReference>
<dbReference type="InParanoid" id="A0A165QVQ6"/>
<dbReference type="PANTHER" id="PTHR11808">
    <property type="entry name" value="TRANS-SULFURATION ENZYME FAMILY MEMBER"/>
    <property type="match status" value="1"/>
</dbReference>
<dbReference type="GO" id="GO:0016846">
    <property type="term" value="F:carbon-sulfur lyase activity"/>
    <property type="evidence" value="ECO:0007669"/>
    <property type="project" value="TreeGrafter"/>
</dbReference>
<gene>
    <name evidence="5" type="ORF">EXIGLDRAFT_716135</name>
</gene>
<dbReference type="PIRSF" id="PIRSF001434">
    <property type="entry name" value="CGS"/>
    <property type="match status" value="1"/>
</dbReference>
<dbReference type="Gene3D" id="3.40.640.10">
    <property type="entry name" value="Type I PLP-dependent aspartate aminotransferase-like (Major domain)"/>
    <property type="match status" value="1"/>
</dbReference>
<evidence type="ECO:0000256" key="3">
    <source>
        <dbReference type="PIRSR" id="PIRSR001434-2"/>
    </source>
</evidence>
<proteinExistence type="inferred from homology"/>
<dbReference type="GO" id="GO:0019346">
    <property type="term" value="P:transsulfuration"/>
    <property type="evidence" value="ECO:0007669"/>
    <property type="project" value="InterPro"/>
</dbReference>
<evidence type="ECO:0000313" key="6">
    <source>
        <dbReference type="Proteomes" id="UP000077266"/>
    </source>
</evidence>
<feature type="modified residue" description="N6-(pyridoxal phosphate)lysine" evidence="3">
    <location>
        <position position="210"/>
    </location>
</feature>
<dbReference type="SUPFAM" id="SSF53383">
    <property type="entry name" value="PLP-dependent transferases"/>
    <property type="match status" value="1"/>
</dbReference>
<comment type="similarity">
    <text evidence="4">Belongs to the trans-sulfuration enzymes family.</text>
</comment>
<dbReference type="InterPro" id="IPR015421">
    <property type="entry name" value="PyrdxlP-dep_Trfase_major"/>
</dbReference>
<accession>A0A165QVQ6</accession>
<dbReference type="AlphaFoldDB" id="A0A165QVQ6"/>
<protein>
    <submittedName>
        <fullName evidence="5">Cystathionine gamma-synthase</fullName>
    </submittedName>
</protein>
<evidence type="ECO:0000256" key="1">
    <source>
        <dbReference type="ARBA" id="ARBA00001933"/>
    </source>
</evidence>